<organism evidence="3 4">
    <name type="scientific">Cryptosporidium ubiquitum</name>
    <dbReference type="NCBI Taxonomy" id="857276"/>
    <lineage>
        <taxon>Eukaryota</taxon>
        <taxon>Sar</taxon>
        <taxon>Alveolata</taxon>
        <taxon>Apicomplexa</taxon>
        <taxon>Conoidasida</taxon>
        <taxon>Coccidia</taxon>
        <taxon>Eucoccidiorida</taxon>
        <taxon>Eimeriorina</taxon>
        <taxon>Cryptosporidiidae</taxon>
        <taxon>Cryptosporidium</taxon>
    </lineage>
</organism>
<evidence type="ECO:0000256" key="2">
    <source>
        <dbReference type="SAM" id="MobiDB-lite"/>
    </source>
</evidence>
<reference evidence="3 4" key="1">
    <citation type="submission" date="2016-10" db="EMBL/GenBank/DDBJ databases">
        <title>Reductive evolution of mitochondrial metabolism and differential evolution of invasion-related proteins in Cryptosporidium.</title>
        <authorList>
            <person name="Liu S."/>
            <person name="Roellig D.M."/>
            <person name="Guo Y."/>
            <person name="Li N."/>
            <person name="Frace M.A."/>
            <person name="Tang K."/>
            <person name="Zhang L."/>
            <person name="Feng Y."/>
            <person name="Xiao L."/>
        </authorList>
    </citation>
    <scope>NUCLEOTIDE SEQUENCE [LARGE SCALE GENOMIC DNA]</scope>
    <source>
        <strain evidence="3">39726</strain>
    </source>
</reference>
<evidence type="ECO:0008006" key="5">
    <source>
        <dbReference type="Google" id="ProtNLM"/>
    </source>
</evidence>
<dbReference type="GO" id="GO:0036297">
    <property type="term" value="P:interstrand cross-link repair"/>
    <property type="evidence" value="ECO:0007669"/>
    <property type="project" value="TreeGrafter"/>
</dbReference>
<dbReference type="OrthoDB" id="354769at2759"/>
<evidence type="ECO:0000313" key="3">
    <source>
        <dbReference type="EMBL" id="OII74493.1"/>
    </source>
</evidence>
<dbReference type="VEuPathDB" id="CryptoDB:cubi_00046"/>
<comment type="caution">
    <text evidence="3">The sequence shown here is derived from an EMBL/GenBank/DDBJ whole genome shotgun (WGS) entry which is preliminary data.</text>
</comment>
<dbReference type="Proteomes" id="UP000186176">
    <property type="component" value="Unassembled WGS sequence"/>
</dbReference>
<accession>A0A1J4MNP3</accession>
<dbReference type="GO" id="GO:0005634">
    <property type="term" value="C:nucleus"/>
    <property type="evidence" value="ECO:0007669"/>
    <property type="project" value="TreeGrafter"/>
</dbReference>
<dbReference type="RefSeq" id="XP_028875639.1">
    <property type="nucleotide sequence ID" value="XM_029017060.1"/>
</dbReference>
<dbReference type="Pfam" id="PF09810">
    <property type="entry name" value="Exo5"/>
    <property type="match status" value="1"/>
</dbReference>
<feature type="region of interest" description="Disordered" evidence="2">
    <location>
        <begin position="1"/>
        <end position="25"/>
    </location>
</feature>
<dbReference type="InterPro" id="IPR019190">
    <property type="entry name" value="EXOV"/>
</dbReference>
<sequence>MNISSFRIKRRKKSEEDDDEKKEDPSYQQLLEIVAPINKFKSKPALGVTTFSRQMWCEKSLEICLEKNIKITSKAIEEGIKHHEELELEDHQVLSVIVENEYEKISIEMLSILNLLDGLIERGYVRELPIMGFYKGIMLRGIIDSLQLKPKLNEIGETINAKYTPKNINKFIILITDTKTRRNTTLPSNAQQKTTVLQLGLYRKILAEMINSGKTWKSCHSNLTDSTAIKKHLSSFSKMDLLSCCSGCRFLNNIFEFHNLDPSISFSEFQELESERRKQCSKEQKEIKDVESEAVVHYENENKTQSVEDSDTESEVDTDGKSVLSEFENALEIGFNLLLSFSKLPDIQPEMKVEYDCQGKTFLTKWYRSPKQTIDLELDYLLGWWLGSRETEFVRISEAWKCKFCNVIEYCQVCPLSLEEREKCIEQIHQSELESLLLKDLEESSSKELISELKCS</sequence>
<keyword evidence="4" id="KW-1185">Reference proteome</keyword>
<comment type="similarity">
    <text evidence="1">Belongs to the EXO5 family.</text>
</comment>
<gene>
    <name evidence="3" type="ORF">cubi_00046</name>
</gene>
<evidence type="ECO:0000313" key="4">
    <source>
        <dbReference type="Proteomes" id="UP000186176"/>
    </source>
</evidence>
<dbReference type="AlphaFoldDB" id="A0A1J4MNP3"/>
<dbReference type="PANTHER" id="PTHR14464">
    <property type="entry name" value="EXONUCLEASE V"/>
    <property type="match status" value="1"/>
</dbReference>
<dbReference type="EMBL" id="LRBP01000009">
    <property type="protein sequence ID" value="OII74493.1"/>
    <property type="molecule type" value="Genomic_DNA"/>
</dbReference>
<evidence type="ECO:0000256" key="1">
    <source>
        <dbReference type="ARBA" id="ARBA00009797"/>
    </source>
</evidence>
<name>A0A1J4MNP3_9CRYT</name>
<dbReference type="PANTHER" id="PTHR14464:SF4">
    <property type="entry name" value="EXONUCLEASE V"/>
    <property type="match status" value="1"/>
</dbReference>
<dbReference type="GeneID" id="39976839"/>
<dbReference type="GO" id="GO:0045145">
    <property type="term" value="F:single-stranded DNA 5'-3' DNA exonuclease activity"/>
    <property type="evidence" value="ECO:0007669"/>
    <property type="project" value="InterPro"/>
</dbReference>
<protein>
    <recommendedName>
        <fullName evidence="5">Exonuclease V</fullName>
    </recommendedName>
</protein>
<proteinExistence type="inferred from homology"/>